<protein>
    <submittedName>
        <fullName evidence="5">LacI family transcriptional regulator</fullName>
    </submittedName>
</protein>
<keyword evidence="1" id="KW-0805">Transcription regulation</keyword>
<proteinExistence type="predicted"/>
<name>A0ABQ2RSX2_9DEIO</name>
<gene>
    <name evidence="5" type="primary">lacI</name>
    <name evidence="5" type="ORF">GCM10008959_21100</name>
</gene>
<accession>A0ABQ2RSX2</accession>
<dbReference type="Pfam" id="PF13377">
    <property type="entry name" value="Peripla_BP_3"/>
    <property type="match status" value="1"/>
</dbReference>
<dbReference type="InterPro" id="IPR010982">
    <property type="entry name" value="Lambda_DNA-bd_dom_sf"/>
</dbReference>
<dbReference type="InterPro" id="IPR028082">
    <property type="entry name" value="Peripla_BP_I"/>
</dbReference>
<evidence type="ECO:0000256" key="3">
    <source>
        <dbReference type="ARBA" id="ARBA00023163"/>
    </source>
</evidence>
<dbReference type="InterPro" id="IPR046335">
    <property type="entry name" value="LacI/GalR-like_sensor"/>
</dbReference>
<dbReference type="PROSITE" id="PS50932">
    <property type="entry name" value="HTH_LACI_2"/>
    <property type="match status" value="1"/>
</dbReference>
<dbReference type="CDD" id="cd06267">
    <property type="entry name" value="PBP1_LacI_sugar_binding-like"/>
    <property type="match status" value="1"/>
</dbReference>
<dbReference type="Gene3D" id="3.40.50.2300">
    <property type="match status" value="2"/>
</dbReference>
<keyword evidence="6" id="KW-1185">Reference proteome</keyword>
<dbReference type="PANTHER" id="PTHR30146:SF153">
    <property type="entry name" value="LACTOSE OPERON REPRESSOR"/>
    <property type="match status" value="1"/>
</dbReference>
<keyword evidence="3" id="KW-0804">Transcription</keyword>
<keyword evidence="2" id="KW-0238">DNA-binding</keyword>
<dbReference type="InterPro" id="IPR000843">
    <property type="entry name" value="HTH_LacI"/>
</dbReference>
<dbReference type="PANTHER" id="PTHR30146">
    <property type="entry name" value="LACI-RELATED TRANSCRIPTIONAL REPRESSOR"/>
    <property type="match status" value="1"/>
</dbReference>
<feature type="domain" description="HTH lacI-type" evidence="4">
    <location>
        <begin position="5"/>
        <end position="59"/>
    </location>
</feature>
<dbReference type="Gene3D" id="1.10.260.40">
    <property type="entry name" value="lambda repressor-like DNA-binding domains"/>
    <property type="match status" value="1"/>
</dbReference>
<dbReference type="Pfam" id="PF00356">
    <property type="entry name" value="LacI"/>
    <property type="match status" value="1"/>
</dbReference>
<dbReference type="EMBL" id="BMQM01000012">
    <property type="protein sequence ID" value="GGR59056.1"/>
    <property type="molecule type" value="Genomic_DNA"/>
</dbReference>
<evidence type="ECO:0000256" key="1">
    <source>
        <dbReference type="ARBA" id="ARBA00023015"/>
    </source>
</evidence>
<dbReference type="Proteomes" id="UP000634308">
    <property type="component" value="Unassembled WGS sequence"/>
</dbReference>
<dbReference type="RefSeq" id="WP_189064941.1">
    <property type="nucleotide sequence ID" value="NZ_BMQM01000012.1"/>
</dbReference>
<reference evidence="6" key="1">
    <citation type="journal article" date="2019" name="Int. J. Syst. Evol. Microbiol.">
        <title>The Global Catalogue of Microorganisms (GCM) 10K type strain sequencing project: providing services to taxonomists for standard genome sequencing and annotation.</title>
        <authorList>
            <consortium name="The Broad Institute Genomics Platform"/>
            <consortium name="The Broad Institute Genome Sequencing Center for Infectious Disease"/>
            <person name="Wu L."/>
            <person name="Ma J."/>
        </authorList>
    </citation>
    <scope>NUCLEOTIDE SEQUENCE [LARGE SCALE GENOMIC DNA]</scope>
    <source>
        <strain evidence="6">JCM 31404</strain>
    </source>
</reference>
<dbReference type="SUPFAM" id="SSF47413">
    <property type="entry name" value="lambda repressor-like DNA-binding domains"/>
    <property type="match status" value="1"/>
</dbReference>
<evidence type="ECO:0000313" key="5">
    <source>
        <dbReference type="EMBL" id="GGR59056.1"/>
    </source>
</evidence>
<comment type="caution">
    <text evidence="5">The sequence shown here is derived from an EMBL/GenBank/DDBJ whole genome shotgun (WGS) entry which is preliminary data.</text>
</comment>
<evidence type="ECO:0000259" key="4">
    <source>
        <dbReference type="PROSITE" id="PS50932"/>
    </source>
</evidence>
<dbReference type="SUPFAM" id="SSF53822">
    <property type="entry name" value="Periplasmic binding protein-like I"/>
    <property type="match status" value="1"/>
</dbReference>
<dbReference type="SMART" id="SM00354">
    <property type="entry name" value="HTH_LACI"/>
    <property type="match status" value="1"/>
</dbReference>
<organism evidence="5 6">
    <name type="scientific">Deinococcus seoulensis</name>
    <dbReference type="NCBI Taxonomy" id="1837379"/>
    <lineage>
        <taxon>Bacteria</taxon>
        <taxon>Thermotogati</taxon>
        <taxon>Deinococcota</taxon>
        <taxon>Deinococci</taxon>
        <taxon>Deinococcales</taxon>
        <taxon>Deinococcaceae</taxon>
        <taxon>Deinococcus</taxon>
    </lineage>
</organism>
<dbReference type="CDD" id="cd01392">
    <property type="entry name" value="HTH_LacI"/>
    <property type="match status" value="1"/>
</dbReference>
<sequence length="335" mass="35410">MPAPVTLSEIAARCGVSAMTVSNVLNNRGKVSQATREQVLTVARQMGYVPNVLARGLKSGRTQVLGLVLPALDPVSVEIAQGVQAALSEARYDMLLYTTSADAGRERERVTALSQGLSDGLLIAMPRAAAADVQIFERSRVPVVLINYNGPDTRLPTVLADNFVPARQATEYLLGLGHRRIGFITGDAGSGQSHERLRGYRAALEHAGLAVDEHLVRTGDFTQVRGFAAAAELLALPERPTAIFAANDFSAVGAMEAARHLGLRIPEDVSVVGFDDIPLASQVFPPLTTVRHPFRALGEGAAQLLLSILDGKAVPAGPVNLASELVVRGSTAART</sequence>
<evidence type="ECO:0000256" key="2">
    <source>
        <dbReference type="ARBA" id="ARBA00023125"/>
    </source>
</evidence>
<evidence type="ECO:0000313" key="6">
    <source>
        <dbReference type="Proteomes" id="UP000634308"/>
    </source>
</evidence>